<dbReference type="Gene3D" id="3.30.420.40">
    <property type="match status" value="2"/>
</dbReference>
<dbReference type="EMBL" id="BMEM01000001">
    <property type="protein sequence ID" value="GGF45208.1"/>
    <property type="molecule type" value="Genomic_DNA"/>
</dbReference>
<reference evidence="3" key="1">
    <citation type="journal article" date="2014" name="Int. J. Syst. Evol. Microbiol.">
        <title>Complete genome sequence of Corynebacterium casei LMG S-19264T (=DSM 44701T), isolated from a smear-ripened cheese.</title>
        <authorList>
            <consortium name="US DOE Joint Genome Institute (JGI-PGF)"/>
            <person name="Walter F."/>
            <person name="Albersmeier A."/>
            <person name="Kalinowski J."/>
            <person name="Ruckert C."/>
        </authorList>
    </citation>
    <scope>NUCLEOTIDE SEQUENCE</scope>
    <source>
        <strain evidence="3">CGMCC 1.12160</strain>
    </source>
</reference>
<name>A0A917BLA9_9MICO</name>
<comment type="caution">
    <text evidence="3">The sequence shown here is derived from an EMBL/GenBank/DDBJ whole genome shotgun (WGS) entry which is preliminary data.</text>
</comment>
<evidence type="ECO:0000256" key="2">
    <source>
        <dbReference type="SAM" id="MobiDB-lite"/>
    </source>
</evidence>
<proteinExistence type="inferred from homology"/>
<keyword evidence="4" id="KW-1185">Reference proteome</keyword>
<accession>A0A917BLA9</accession>
<feature type="region of interest" description="Disordered" evidence="2">
    <location>
        <begin position="1"/>
        <end position="20"/>
    </location>
</feature>
<evidence type="ECO:0000256" key="1">
    <source>
        <dbReference type="ARBA" id="ARBA00006479"/>
    </source>
</evidence>
<dbReference type="SUPFAM" id="SSF53067">
    <property type="entry name" value="Actin-like ATPase domain"/>
    <property type="match status" value="1"/>
</dbReference>
<sequence length="348" mass="34638">MTNTAPPGGGTAPRENPLPEPLTIGVDVGGTRIKAGLVAGDGSLRATRVRDSPGDSAEAVAQAVVDVVGDLRSAAGDTEVAGVGVAAAGFVDHAEGVVLFAPHLPWREEPLRDRLSALLDLPVGVDNDANAAAWAEHRFGAGRGQDEMVMITLGTGLGGAHLAGGRLQRGRHGLAGEYGHMVVVPDGRDCPCGRRGCWEQYASGTALRRAGRAALATGGASAEALLGACGGMASRLQGEHVTRAALAGDLLSVGLLAETGRWLGLGLANLAAALDPACVVVGGGVIEGGELVLGPAREALTAGVPGAGRWPVPEVRSAALGNSAGLIGAADLVRTSGRPTPAGGPTPP</sequence>
<dbReference type="Pfam" id="PF00480">
    <property type="entry name" value="ROK"/>
    <property type="match status" value="1"/>
</dbReference>
<dbReference type="InterPro" id="IPR000600">
    <property type="entry name" value="ROK"/>
</dbReference>
<comment type="similarity">
    <text evidence="1">Belongs to the ROK (NagC/XylR) family.</text>
</comment>
<reference evidence="3" key="2">
    <citation type="submission" date="2020-09" db="EMBL/GenBank/DDBJ databases">
        <authorList>
            <person name="Sun Q."/>
            <person name="Zhou Y."/>
        </authorList>
    </citation>
    <scope>NUCLEOTIDE SEQUENCE</scope>
    <source>
        <strain evidence="3">CGMCC 1.12160</strain>
    </source>
</reference>
<dbReference type="InterPro" id="IPR043129">
    <property type="entry name" value="ATPase_NBD"/>
</dbReference>
<organism evidence="3 4">
    <name type="scientific">Ornithinimicrobium tianjinense</name>
    <dbReference type="NCBI Taxonomy" id="1195761"/>
    <lineage>
        <taxon>Bacteria</taxon>
        <taxon>Bacillati</taxon>
        <taxon>Actinomycetota</taxon>
        <taxon>Actinomycetes</taxon>
        <taxon>Micrococcales</taxon>
        <taxon>Ornithinimicrobiaceae</taxon>
        <taxon>Ornithinimicrobium</taxon>
    </lineage>
</organism>
<dbReference type="PANTHER" id="PTHR18964:SF173">
    <property type="entry name" value="GLUCOKINASE"/>
    <property type="match status" value="1"/>
</dbReference>
<dbReference type="AlphaFoldDB" id="A0A917BLA9"/>
<gene>
    <name evidence="3" type="ORF">GCM10011366_11160</name>
</gene>
<evidence type="ECO:0000313" key="4">
    <source>
        <dbReference type="Proteomes" id="UP000605670"/>
    </source>
</evidence>
<protein>
    <submittedName>
        <fullName evidence="3">Glucokinase</fullName>
    </submittedName>
</protein>
<evidence type="ECO:0000313" key="3">
    <source>
        <dbReference type="EMBL" id="GGF45208.1"/>
    </source>
</evidence>
<dbReference type="PANTHER" id="PTHR18964">
    <property type="entry name" value="ROK (REPRESSOR, ORF, KINASE) FAMILY"/>
    <property type="match status" value="1"/>
</dbReference>
<dbReference type="RefSeq" id="WP_188428576.1">
    <property type="nucleotide sequence ID" value="NZ_BAABKH010000005.1"/>
</dbReference>
<dbReference type="Proteomes" id="UP000605670">
    <property type="component" value="Unassembled WGS sequence"/>
</dbReference>